<evidence type="ECO:0000256" key="4">
    <source>
        <dbReference type="ARBA" id="ARBA00023242"/>
    </source>
</evidence>
<dbReference type="Pfam" id="PF03031">
    <property type="entry name" value="NIF"/>
    <property type="match status" value="1"/>
</dbReference>
<dbReference type="SMART" id="SM00292">
    <property type="entry name" value="BRCT"/>
    <property type="match status" value="1"/>
</dbReference>
<dbReference type="SUPFAM" id="SSF56112">
    <property type="entry name" value="Protein kinase-like (PK-like)"/>
    <property type="match status" value="1"/>
</dbReference>
<comment type="subcellular location">
    <subcellularLocation>
        <location evidence="1">Nucleus</location>
    </subcellularLocation>
</comment>
<dbReference type="InterPro" id="IPR036412">
    <property type="entry name" value="HAD-like_sf"/>
</dbReference>
<feature type="compositionally biased region" description="Basic and acidic residues" evidence="7">
    <location>
        <begin position="1186"/>
        <end position="1200"/>
    </location>
</feature>
<evidence type="ECO:0000256" key="5">
    <source>
        <dbReference type="ARBA" id="ARBA00047761"/>
    </source>
</evidence>
<evidence type="ECO:0000256" key="1">
    <source>
        <dbReference type="ARBA" id="ARBA00004123"/>
    </source>
</evidence>
<feature type="compositionally biased region" description="Basic and acidic residues" evidence="7">
    <location>
        <begin position="1160"/>
        <end position="1172"/>
    </location>
</feature>
<dbReference type="Gene3D" id="3.90.1200.10">
    <property type="match status" value="1"/>
</dbReference>
<dbReference type="NCBIfam" id="TIGR02250">
    <property type="entry name" value="FCP1_euk"/>
    <property type="match status" value="1"/>
</dbReference>
<feature type="compositionally biased region" description="Acidic residues" evidence="7">
    <location>
        <begin position="1019"/>
        <end position="1029"/>
    </location>
</feature>
<comment type="catalytic activity">
    <reaction evidence="6">
        <text>O-phospho-L-threonyl-[protein] + H2O = L-threonyl-[protein] + phosphate</text>
        <dbReference type="Rhea" id="RHEA:47004"/>
        <dbReference type="Rhea" id="RHEA-COMP:11060"/>
        <dbReference type="Rhea" id="RHEA-COMP:11605"/>
        <dbReference type="ChEBI" id="CHEBI:15377"/>
        <dbReference type="ChEBI" id="CHEBI:30013"/>
        <dbReference type="ChEBI" id="CHEBI:43474"/>
        <dbReference type="ChEBI" id="CHEBI:61977"/>
        <dbReference type="EC" id="3.1.3.16"/>
    </reaction>
</comment>
<evidence type="ECO:0000313" key="10">
    <source>
        <dbReference type="EMBL" id="THV06613.1"/>
    </source>
</evidence>
<feature type="compositionally biased region" description="Acidic residues" evidence="7">
    <location>
        <begin position="1201"/>
        <end position="1230"/>
    </location>
</feature>
<feature type="region of interest" description="Disordered" evidence="7">
    <location>
        <begin position="736"/>
        <end position="767"/>
    </location>
</feature>
<dbReference type="InterPro" id="IPR002575">
    <property type="entry name" value="Aminoglycoside_PTrfase"/>
</dbReference>
<dbReference type="InterPro" id="IPR036420">
    <property type="entry name" value="BRCT_dom_sf"/>
</dbReference>
<feature type="compositionally biased region" description="Polar residues" evidence="7">
    <location>
        <begin position="1041"/>
        <end position="1054"/>
    </location>
</feature>
<dbReference type="SUPFAM" id="SSF56784">
    <property type="entry name" value="HAD-like"/>
    <property type="match status" value="1"/>
</dbReference>
<dbReference type="EMBL" id="ML179042">
    <property type="protein sequence ID" value="THV06613.1"/>
    <property type="molecule type" value="Genomic_DNA"/>
</dbReference>
<dbReference type="InterPro" id="IPR011947">
    <property type="entry name" value="FCP1_euk"/>
</dbReference>
<dbReference type="PROSITE" id="PS50172">
    <property type="entry name" value="BRCT"/>
    <property type="match status" value="1"/>
</dbReference>
<dbReference type="Gene3D" id="3.30.200.20">
    <property type="entry name" value="Phosphorylase Kinase, domain 1"/>
    <property type="match status" value="1"/>
</dbReference>
<evidence type="ECO:0000259" key="8">
    <source>
        <dbReference type="PROSITE" id="PS50172"/>
    </source>
</evidence>
<dbReference type="InterPro" id="IPR039189">
    <property type="entry name" value="Fcp1"/>
</dbReference>
<dbReference type="GO" id="GO:0008420">
    <property type="term" value="F:RNA polymerase II CTD heptapeptide repeat phosphatase activity"/>
    <property type="evidence" value="ECO:0007669"/>
    <property type="project" value="InterPro"/>
</dbReference>
<dbReference type="CDD" id="cd17729">
    <property type="entry name" value="BRCT_CTDP1"/>
    <property type="match status" value="1"/>
</dbReference>
<feature type="region of interest" description="Disordered" evidence="7">
    <location>
        <begin position="556"/>
        <end position="576"/>
    </location>
</feature>
<feature type="compositionally biased region" description="Basic and acidic residues" evidence="7">
    <location>
        <begin position="556"/>
        <end position="567"/>
    </location>
</feature>
<evidence type="ECO:0000313" key="11">
    <source>
        <dbReference type="Proteomes" id="UP000297245"/>
    </source>
</evidence>
<name>A0A4S8MTR2_DENBC</name>
<protein>
    <recommendedName>
        <fullName evidence="2">protein-serine/threonine phosphatase</fullName>
        <ecNumber evidence="2">3.1.3.16</ecNumber>
    </recommendedName>
</protein>
<dbReference type="InterPro" id="IPR004274">
    <property type="entry name" value="FCP1_dom"/>
</dbReference>
<feature type="compositionally biased region" description="Polar residues" evidence="7">
    <location>
        <begin position="1005"/>
        <end position="1017"/>
    </location>
</feature>
<dbReference type="AlphaFoldDB" id="A0A4S8MTR2"/>
<feature type="domain" description="FCP1 homology" evidence="9">
    <location>
        <begin position="520"/>
        <end position="735"/>
    </location>
</feature>
<dbReference type="Gene3D" id="3.40.50.10190">
    <property type="entry name" value="BRCT domain"/>
    <property type="match status" value="1"/>
</dbReference>
<evidence type="ECO:0000256" key="3">
    <source>
        <dbReference type="ARBA" id="ARBA00022801"/>
    </source>
</evidence>
<dbReference type="InterPro" id="IPR001357">
    <property type="entry name" value="BRCT_dom"/>
</dbReference>
<dbReference type="InterPro" id="IPR023214">
    <property type="entry name" value="HAD_sf"/>
</dbReference>
<feature type="domain" description="BRCT" evidence="8">
    <location>
        <begin position="904"/>
        <end position="997"/>
    </location>
</feature>
<evidence type="ECO:0000256" key="7">
    <source>
        <dbReference type="SAM" id="MobiDB-lite"/>
    </source>
</evidence>
<reference evidence="10 11" key="1">
    <citation type="journal article" date="2019" name="Nat. Ecol. Evol.">
        <title>Megaphylogeny resolves global patterns of mushroom evolution.</title>
        <authorList>
            <person name="Varga T."/>
            <person name="Krizsan K."/>
            <person name="Foldi C."/>
            <person name="Dima B."/>
            <person name="Sanchez-Garcia M."/>
            <person name="Sanchez-Ramirez S."/>
            <person name="Szollosi G.J."/>
            <person name="Szarkandi J.G."/>
            <person name="Papp V."/>
            <person name="Albert L."/>
            <person name="Andreopoulos W."/>
            <person name="Angelini C."/>
            <person name="Antonin V."/>
            <person name="Barry K.W."/>
            <person name="Bougher N.L."/>
            <person name="Buchanan P."/>
            <person name="Buyck B."/>
            <person name="Bense V."/>
            <person name="Catcheside P."/>
            <person name="Chovatia M."/>
            <person name="Cooper J."/>
            <person name="Damon W."/>
            <person name="Desjardin D."/>
            <person name="Finy P."/>
            <person name="Geml J."/>
            <person name="Haridas S."/>
            <person name="Hughes K."/>
            <person name="Justo A."/>
            <person name="Karasinski D."/>
            <person name="Kautmanova I."/>
            <person name="Kiss B."/>
            <person name="Kocsube S."/>
            <person name="Kotiranta H."/>
            <person name="LaButti K.M."/>
            <person name="Lechner B.E."/>
            <person name="Liimatainen K."/>
            <person name="Lipzen A."/>
            <person name="Lukacs Z."/>
            <person name="Mihaltcheva S."/>
            <person name="Morgado L.N."/>
            <person name="Niskanen T."/>
            <person name="Noordeloos M.E."/>
            <person name="Ohm R.A."/>
            <person name="Ortiz-Santana B."/>
            <person name="Ovrebo C."/>
            <person name="Racz N."/>
            <person name="Riley R."/>
            <person name="Savchenko A."/>
            <person name="Shiryaev A."/>
            <person name="Soop K."/>
            <person name="Spirin V."/>
            <person name="Szebenyi C."/>
            <person name="Tomsovsky M."/>
            <person name="Tulloss R.E."/>
            <person name="Uehling J."/>
            <person name="Grigoriev I.V."/>
            <person name="Vagvolgyi C."/>
            <person name="Papp T."/>
            <person name="Martin F.M."/>
            <person name="Miettinen O."/>
            <person name="Hibbett D.S."/>
            <person name="Nagy L.G."/>
        </authorList>
    </citation>
    <scope>NUCLEOTIDE SEQUENCE [LARGE SCALE GENOMIC DNA]</scope>
    <source>
        <strain evidence="10 11">CBS 962.96</strain>
    </source>
</reference>
<dbReference type="Gene3D" id="3.40.50.1000">
    <property type="entry name" value="HAD superfamily/HAD-like"/>
    <property type="match status" value="1"/>
</dbReference>
<sequence>MSTVDLSNVSELKEYLEITPFACDDFEVLSGGTGNFVCRIKLRSPYEGSSTAVVKHAKPYVFSTRNTERYPFALERQRFEVESLRLVKEWLPPDSFVTVPEVHLFDEKESVIIMEDSGQNSVTFKEFILRGRCSPEVGTRIGSALGEFLGQLHVWGKDNLSKVVELLGPNEPAKKISGWATYGRLVSTLKGDDNLDALSGAPLGIPEDQLEIIKDVGEKTQQIMLSAEESFLMGDFWTGNILLQLDEADNVKRIYVIDWELAKPGLCGWDLGQLAAELDLLRRFHPSQKEVASNAISSFYQSYSRVHAGDIALYRTAVTHWGNHLVVWTPRVAWGDRDTTRQTVLSGVEMIIEGQNGAEEKIYKRFSPTQLYLPPSFPYPIKVVSIDTNVSSEIERGTRLLSYSFVYLSRTAGAQPETRFGTWDSAIEGTLKSWNIRAGDVISQRKAKEKPVGIVIEPCKHGMQLGGLCVLCGKDMTNTDYIGFSDASRASIQMTHSANGPTVSLEEAQRIEKETAERLLKSRKLSLIVDLDQTIVHATVDPTVGEWISEGEAWEARHTAKAAHGEGAEEDGEDECNPNWEALKDVKKFRLGPESFGTVPRGKGKAVNRGVESEGCMYYIKPRPGWREFLKEVSTKYEMHVYTMGTRAYAEEVCAAIDPDGTAFGGRLLSRDESGSLTQKSLQRLFPCDTSMVVIIDDRADVWEWSPNLVKVIPYDFFVGIGDINSTFLPKIEPLTASTPSPSTPTVSSSDSLPLATPETTTPEDVERTAFEAKAKLTENSLALEAQVEARPLAKKQEELQSDPVTDSLTKSDEIVTENVTEQPSTETKEKEEVQSTIPTKTPRKALLKNDDTELVRVYKLLSDIHQQFFDTYDAHSSDIASKSSQKKGNEKIPWDVTRIIPSIRSEVFKGVNLLFSSVIPLDTRPETTEIWRMAVMFGAKCSVELTPDITHVVAAKRGTVKVDMARKRGGIKIVWLVWFTDSVALWQRQDETPYLLDDPPAAGPSTSPLSFHQMSSDPDLDEEEEWELEATPVSGPGSGNADTGSPNFEASQINWDDINDEVEAAMMESDDDDDMSEVNIGVQDGSTGIQSANASEDEWTDESNSVISSSNNTPKKTKRKRLRSLTPSEAGINGGDNDVLRSPLSKRKKLAADRSGYSKLKEAISAEELRPEAGSVKTQSDDGSSDERVTPTKATKENNNEEVDDDGYEEEDDDDDDDFLAKEMEEEWG</sequence>
<dbReference type="SMART" id="SM00577">
    <property type="entry name" value="CPDc"/>
    <property type="match status" value="1"/>
</dbReference>
<dbReference type="PANTHER" id="PTHR23081">
    <property type="entry name" value="RNA POLYMERASE II CTD PHOSPHATASE"/>
    <property type="match status" value="1"/>
</dbReference>
<dbReference type="SUPFAM" id="SSF52113">
    <property type="entry name" value="BRCT domain"/>
    <property type="match status" value="1"/>
</dbReference>
<keyword evidence="4" id="KW-0539">Nucleus</keyword>
<dbReference type="Proteomes" id="UP000297245">
    <property type="component" value="Unassembled WGS sequence"/>
</dbReference>
<evidence type="ECO:0000259" key="9">
    <source>
        <dbReference type="PROSITE" id="PS50969"/>
    </source>
</evidence>
<organism evidence="10 11">
    <name type="scientific">Dendrothele bispora (strain CBS 962.96)</name>
    <dbReference type="NCBI Taxonomy" id="1314807"/>
    <lineage>
        <taxon>Eukaryota</taxon>
        <taxon>Fungi</taxon>
        <taxon>Dikarya</taxon>
        <taxon>Basidiomycota</taxon>
        <taxon>Agaricomycotina</taxon>
        <taxon>Agaricomycetes</taxon>
        <taxon>Agaricomycetidae</taxon>
        <taxon>Agaricales</taxon>
        <taxon>Agaricales incertae sedis</taxon>
        <taxon>Dendrothele</taxon>
    </lineage>
</organism>
<feature type="compositionally biased region" description="Low complexity" evidence="7">
    <location>
        <begin position="736"/>
        <end position="763"/>
    </location>
</feature>
<evidence type="ECO:0000256" key="2">
    <source>
        <dbReference type="ARBA" id="ARBA00013081"/>
    </source>
</evidence>
<dbReference type="InterPro" id="IPR011009">
    <property type="entry name" value="Kinase-like_dom_sf"/>
</dbReference>
<accession>A0A4S8MTR2</accession>
<dbReference type="Pfam" id="PF12738">
    <property type="entry name" value="PTCB-BRCT"/>
    <property type="match status" value="1"/>
</dbReference>
<keyword evidence="11" id="KW-1185">Reference proteome</keyword>
<feature type="region of interest" description="Disordered" evidence="7">
    <location>
        <begin position="1069"/>
        <end position="1230"/>
    </location>
</feature>
<feature type="region of interest" description="Disordered" evidence="7">
    <location>
        <begin position="996"/>
        <end position="1054"/>
    </location>
</feature>
<dbReference type="PANTHER" id="PTHR23081:SF36">
    <property type="entry name" value="RNA POLYMERASE II SUBUNIT A C-TERMINAL DOMAIN PHOSPHATASE"/>
    <property type="match status" value="1"/>
</dbReference>
<dbReference type="CDD" id="cd07521">
    <property type="entry name" value="HAD_FCP1-like"/>
    <property type="match status" value="1"/>
</dbReference>
<dbReference type="GO" id="GO:0005634">
    <property type="term" value="C:nucleus"/>
    <property type="evidence" value="ECO:0007669"/>
    <property type="project" value="UniProtKB-SubCell"/>
</dbReference>
<dbReference type="Pfam" id="PF01636">
    <property type="entry name" value="APH"/>
    <property type="match status" value="1"/>
</dbReference>
<dbReference type="PROSITE" id="PS50969">
    <property type="entry name" value="FCP1"/>
    <property type="match status" value="1"/>
</dbReference>
<dbReference type="EC" id="3.1.3.16" evidence="2"/>
<evidence type="ECO:0000256" key="6">
    <source>
        <dbReference type="ARBA" id="ARBA00048336"/>
    </source>
</evidence>
<dbReference type="OrthoDB" id="10249888at2759"/>
<feature type="region of interest" description="Disordered" evidence="7">
    <location>
        <begin position="794"/>
        <end position="842"/>
    </location>
</feature>
<feature type="compositionally biased region" description="Polar residues" evidence="7">
    <location>
        <begin position="1085"/>
        <end position="1095"/>
    </location>
</feature>
<comment type="catalytic activity">
    <reaction evidence="5">
        <text>O-phospho-L-seryl-[protein] + H2O = L-seryl-[protein] + phosphate</text>
        <dbReference type="Rhea" id="RHEA:20629"/>
        <dbReference type="Rhea" id="RHEA-COMP:9863"/>
        <dbReference type="Rhea" id="RHEA-COMP:11604"/>
        <dbReference type="ChEBI" id="CHEBI:15377"/>
        <dbReference type="ChEBI" id="CHEBI:29999"/>
        <dbReference type="ChEBI" id="CHEBI:43474"/>
        <dbReference type="ChEBI" id="CHEBI:83421"/>
        <dbReference type="EC" id="3.1.3.16"/>
    </reaction>
</comment>
<keyword evidence="3" id="KW-0378">Hydrolase</keyword>
<proteinExistence type="predicted"/>
<gene>
    <name evidence="10" type="ORF">K435DRAFT_815972</name>
</gene>